<feature type="non-terminal residue" evidence="1">
    <location>
        <position position="77"/>
    </location>
</feature>
<dbReference type="AlphaFoldDB" id="A0AA38PP73"/>
<reference evidence="1" key="1">
    <citation type="submission" date="2022-08" db="EMBL/GenBank/DDBJ databases">
        <authorList>
            <consortium name="DOE Joint Genome Institute"/>
            <person name="Min B."/>
            <person name="Riley R."/>
            <person name="Sierra-Patev S."/>
            <person name="Naranjo-Ortiz M."/>
            <person name="Looney B."/>
            <person name="Konkel Z."/>
            <person name="Slot J.C."/>
            <person name="Sakamoto Y."/>
            <person name="Steenwyk J.L."/>
            <person name="Rokas A."/>
            <person name="Carro J."/>
            <person name="Camarero S."/>
            <person name="Ferreira P."/>
            <person name="Molpeceres G."/>
            <person name="Ruiz-Duenas F.J."/>
            <person name="Serrano A."/>
            <person name="Henrissat B."/>
            <person name="Drula E."/>
            <person name="Hughes K.W."/>
            <person name="Mata J.L."/>
            <person name="Ishikawa N.K."/>
            <person name="Vargas-Isla R."/>
            <person name="Ushijima S."/>
            <person name="Smith C.A."/>
            <person name="Ahrendt S."/>
            <person name="Andreopoulos W."/>
            <person name="He G."/>
            <person name="Labutti K."/>
            <person name="Lipzen A."/>
            <person name="Ng V."/>
            <person name="Sandor L."/>
            <person name="Barry K."/>
            <person name="Martinez A.T."/>
            <person name="Xiao Y."/>
            <person name="Gibbons J.G."/>
            <person name="Terashima K."/>
            <person name="Hibbett D.S."/>
            <person name="Grigoriev I.V."/>
        </authorList>
    </citation>
    <scope>NUCLEOTIDE SEQUENCE</scope>
    <source>
        <strain evidence="1">TFB7829</strain>
    </source>
</reference>
<evidence type="ECO:0000313" key="1">
    <source>
        <dbReference type="EMBL" id="KAJ3979041.1"/>
    </source>
</evidence>
<proteinExistence type="predicted"/>
<dbReference type="EMBL" id="MU802528">
    <property type="protein sequence ID" value="KAJ3979041.1"/>
    <property type="molecule type" value="Genomic_DNA"/>
</dbReference>
<feature type="non-terminal residue" evidence="1">
    <location>
        <position position="1"/>
    </location>
</feature>
<dbReference type="Proteomes" id="UP001163850">
    <property type="component" value="Unassembled WGS sequence"/>
</dbReference>
<comment type="caution">
    <text evidence="1">The sequence shown here is derived from an EMBL/GenBank/DDBJ whole genome shotgun (WGS) entry which is preliminary data.</text>
</comment>
<evidence type="ECO:0000313" key="2">
    <source>
        <dbReference type="Proteomes" id="UP001163850"/>
    </source>
</evidence>
<name>A0AA38PP73_9AGAR</name>
<accession>A0AA38PP73</accession>
<organism evidence="1 2">
    <name type="scientific">Lentinula detonsa</name>
    <dbReference type="NCBI Taxonomy" id="2804962"/>
    <lineage>
        <taxon>Eukaryota</taxon>
        <taxon>Fungi</taxon>
        <taxon>Dikarya</taxon>
        <taxon>Basidiomycota</taxon>
        <taxon>Agaricomycotina</taxon>
        <taxon>Agaricomycetes</taxon>
        <taxon>Agaricomycetidae</taxon>
        <taxon>Agaricales</taxon>
        <taxon>Marasmiineae</taxon>
        <taxon>Omphalotaceae</taxon>
        <taxon>Lentinula</taxon>
    </lineage>
</organism>
<protein>
    <submittedName>
        <fullName evidence="1">Uncharacterized protein</fullName>
    </submittedName>
</protein>
<gene>
    <name evidence="1" type="ORF">F5890DRAFT_1390540</name>
</gene>
<sequence>EDLTPSNRLLEEIDICKELSADRVKALQQILVRNEEAFGLDGRLGNYPEEVEIPMLPNAKPIALPPIPLSPANREVV</sequence>